<dbReference type="PANTHER" id="PTHR30073">
    <property type="entry name" value="ASPARTATE--AMMONIA LIGASE"/>
    <property type="match status" value="1"/>
</dbReference>
<comment type="subcellular location">
    <subcellularLocation>
        <location evidence="7">Cytoplasm</location>
    </subcellularLocation>
</comment>
<dbReference type="PIRSF" id="PIRSF001555">
    <property type="entry name" value="Asp_ammon_ligase"/>
    <property type="match status" value="1"/>
</dbReference>
<dbReference type="GO" id="GO:0004071">
    <property type="term" value="F:aspartate-ammonia ligase activity"/>
    <property type="evidence" value="ECO:0007669"/>
    <property type="project" value="UniProtKB-UniRule"/>
</dbReference>
<name>A0A9D2MW85_9FIRM</name>
<gene>
    <name evidence="7 10" type="primary">asnA</name>
    <name evidence="10" type="ORF">H9710_04800</name>
</gene>
<comment type="catalytic activity">
    <reaction evidence="7">
        <text>L-aspartate + NH4(+) + ATP = L-asparagine + AMP + diphosphate + H(+)</text>
        <dbReference type="Rhea" id="RHEA:11372"/>
        <dbReference type="ChEBI" id="CHEBI:15378"/>
        <dbReference type="ChEBI" id="CHEBI:28938"/>
        <dbReference type="ChEBI" id="CHEBI:29991"/>
        <dbReference type="ChEBI" id="CHEBI:30616"/>
        <dbReference type="ChEBI" id="CHEBI:33019"/>
        <dbReference type="ChEBI" id="CHEBI:58048"/>
        <dbReference type="ChEBI" id="CHEBI:456215"/>
        <dbReference type="EC" id="6.3.1.1"/>
    </reaction>
</comment>
<accession>A0A9D2MW85</accession>
<sequence length="333" mass="37640">MTILPEHYQPALGLYETQKAIGLIKNIFQVKLCAALHLKRVTAPLFVDPATGLNDDLNGVERPVGFDIPAVGIEGQVVHSLAKWKRLALHDYNFFVGNGLVADMNAIRRDEELDNLHSIYVDQWDWEKVIDESTRNEAYLKDTVRRIVSAICGTLDELKWQFSSLDTDLCRDVFFLTAQELEDMYPQLTPKEREAVITKKHKTVFIQQIGGKLRSGQPHDGRAPDYDDWSLNGDLLFWHEPLQCPLEISSMGIRVDPESLDRQLTEAGCDNRRELPFHKMLLNGQLPLTIGGGIGQSRLCMLLLGKAHIGEVQASLWDEETKRLCKEAGIVLL</sequence>
<dbReference type="GO" id="GO:0140096">
    <property type="term" value="F:catalytic activity, acting on a protein"/>
    <property type="evidence" value="ECO:0007669"/>
    <property type="project" value="UniProtKB-ARBA"/>
</dbReference>
<dbReference type="HAMAP" id="MF_00555">
    <property type="entry name" value="AsnA"/>
    <property type="match status" value="1"/>
</dbReference>
<keyword evidence="2 7" id="KW-0436">Ligase</keyword>
<evidence type="ECO:0000313" key="11">
    <source>
        <dbReference type="Proteomes" id="UP000826793"/>
    </source>
</evidence>
<dbReference type="Pfam" id="PF03590">
    <property type="entry name" value="AsnA"/>
    <property type="match status" value="1"/>
</dbReference>
<evidence type="ECO:0000259" key="9">
    <source>
        <dbReference type="PROSITE" id="PS50862"/>
    </source>
</evidence>
<dbReference type="Proteomes" id="UP000826793">
    <property type="component" value="Unassembled WGS sequence"/>
</dbReference>
<keyword evidence="6 7" id="KW-0061">Asparagine biosynthesis</keyword>
<dbReference type="InterPro" id="IPR004618">
    <property type="entry name" value="AsnA"/>
</dbReference>
<comment type="pathway">
    <text evidence="7">Amino-acid biosynthesis; L-asparagine biosynthesis; L-asparagine from L-aspartate (ammonia route): step 1/1.</text>
</comment>
<keyword evidence="3 7" id="KW-0028">Amino-acid biosynthesis</keyword>
<dbReference type="GO" id="GO:0005524">
    <property type="term" value="F:ATP binding"/>
    <property type="evidence" value="ECO:0007669"/>
    <property type="project" value="UniProtKB-UniRule"/>
</dbReference>
<keyword evidence="4 7" id="KW-0547">Nucleotide-binding</keyword>
<evidence type="ECO:0000256" key="4">
    <source>
        <dbReference type="ARBA" id="ARBA00022741"/>
    </source>
</evidence>
<proteinExistence type="inferred from homology"/>
<protein>
    <recommendedName>
        <fullName evidence="7 8">Aspartate--ammonia ligase</fullName>
        <ecNumber evidence="7 8">6.3.1.1</ecNumber>
    </recommendedName>
    <alternativeName>
        <fullName evidence="7">Asparagine synthetase A</fullName>
    </alternativeName>
</protein>
<dbReference type="EC" id="6.3.1.1" evidence="7 8"/>
<dbReference type="AlphaFoldDB" id="A0A9D2MW85"/>
<comment type="similarity">
    <text evidence="7">Belongs to the class-II aminoacyl-tRNA synthetase family. AsnA subfamily.</text>
</comment>
<evidence type="ECO:0000256" key="3">
    <source>
        <dbReference type="ARBA" id="ARBA00022605"/>
    </source>
</evidence>
<reference evidence="10" key="1">
    <citation type="journal article" date="2021" name="PeerJ">
        <title>Extensive microbial diversity within the chicken gut microbiome revealed by metagenomics and culture.</title>
        <authorList>
            <person name="Gilroy R."/>
            <person name="Ravi A."/>
            <person name="Getino M."/>
            <person name="Pursley I."/>
            <person name="Horton D.L."/>
            <person name="Alikhan N.F."/>
            <person name="Baker D."/>
            <person name="Gharbi K."/>
            <person name="Hall N."/>
            <person name="Watson M."/>
            <person name="Adriaenssens E.M."/>
            <person name="Foster-Nyarko E."/>
            <person name="Jarju S."/>
            <person name="Secka A."/>
            <person name="Antonio M."/>
            <person name="Oren A."/>
            <person name="Chaudhuri R.R."/>
            <person name="La Ragione R."/>
            <person name="Hildebrand F."/>
            <person name="Pallen M.J."/>
        </authorList>
    </citation>
    <scope>NUCLEOTIDE SEQUENCE</scope>
    <source>
        <strain evidence="10">CHK185-1770</strain>
    </source>
</reference>
<dbReference type="SUPFAM" id="SSF55681">
    <property type="entry name" value="Class II aaRS and biotin synthetases"/>
    <property type="match status" value="1"/>
</dbReference>
<dbReference type="Gene3D" id="3.30.930.10">
    <property type="entry name" value="Bira Bifunctional Protein, Domain 2"/>
    <property type="match status" value="1"/>
</dbReference>
<evidence type="ECO:0000313" key="10">
    <source>
        <dbReference type="EMBL" id="HJB97882.1"/>
    </source>
</evidence>
<feature type="domain" description="Aminoacyl-transfer RNA synthetases class-II family profile" evidence="9">
    <location>
        <begin position="101"/>
        <end position="318"/>
    </location>
</feature>
<comment type="caution">
    <text evidence="10">The sequence shown here is derived from an EMBL/GenBank/DDBJ whole genome shotgun (WGS) entry which is preliminary data.</text>
</comment>
<keyword evidence="5 7" id="KW-0067">ATP-binding</keyword>
<dbReference type="GO" id="GO:0005829">
    <property type="term" value="C:cytosol"/>
    <property type="evidence" value="ECO:0007669"/>
    <property type="project" value="TreeGrafter"/>
</dbReference>
<reference evidence="10" key="2">
    <citation type="submission" date="2021-04" db="EMBL/GenBank/DDBJ databases">
        <authorList>
            <person name="Gilroy R."/>
        </authorList>
    </citation>
    <scope>NUCLEOTIDE SEQUENCE</scope>
    <source>
        <strain evidence="10">CHK185-1770</strain>
    </source>
</reference>
<evidence type="ECO:0000256" key="2">
    <source>
        <dbReference type="ARBA" id="ARBA00022598"/>
    </source>
</evidence>
<evidence type="ECO:0000256" key="1">
    <source>
        <dbReference type="ARBA" id="ARBA00022490"/>
    </source>
</evidence>
<organism evidence="10 11">
    <name type="scientific">Candidatus Acutalibacter pullicola</name>
    <dbReference type="NCBI Taxonomy" id="2838417"/>
    <lineage>
        <taxon>Bacteria</taxon>
        <taxon>Bacillati</taxon>
        <taxon>Bacillota</taxon>
        <taxon>Clostridia</taxon>
        <taxon>Eubacteriales</taxon>
        <taxon>Acutalibacteraceae</taxon>
        <taxon>Acutalibacter</taxon>
    </lineage>
</organism>
<dbReference type="InterPro" id="IPR006195">
    <property type="entry name" value="aa-tRNA-synth_II"/>
</dbReference>
<dbReference type="GO" id="GO:0070981">
    <property type="term" value="P:L-asparagine biosynthetic process"/>
    <property type="evidence" value="ECO:0007669"/>
    <property type="project" value="UniProtKB-UniRule"/>
</dbReference>
<dbReference type="EMBL" id="DWXG01000038">
    <property type="protein sequence ID" value="HJB97882.1"/>
    <property type="molecule type" value="Genomic_DNA"/>
</dbReference>
<evidence type="ECO:0000256" key="6">
    <source>
        <dbReference type="ARBA" id="ARBA00022888"/>
    </source>
</evidence>
<dbReference type="PROSITE" id="PS50862">
    <property type="entry name" value="AA_TRNA_LIGASE_II"/>
    <property type="match status" value="1"/>
</dbReference>
<dbReference type="GO" id="GO:0016740">
    <property type="term" value="F:transferase activity"/>
    <property type="evidence" value="ECO:0007669"/>
    <property type="project" value="UniProtKB-ARBA"/>
</dbReference>
<evidence type="ECO:0000256" key="7">
    <source>
        <dbReference type="HAMAP-Rule" id="MF_00555"/>
    </source>
</evidence>
<dbReference type="InterPro" id="IPR045864">
    <property type="entry name" value="aa-tRNA-synth_II/BPL/LPL"/>
</dbReference>
<dbReference type="NCBIfam" id="TIGR00669">
    <property type="entry name" value="asnA"/>
    <property type="match status" value="1"/>
</dbReference>
<evidence type="ECO:0000256" key="5">
    <source>
        <dbReference type="ARBA" id="ARBA00022840"/>
    </source>
</evidence>
<keyword evidence="1 7" id="KW-0963">Cytoplasm</keyword>
<evidence type="ECO:0000256" key="8">
    <source>
        <dbReference type="NCBIfam" id="TIGR00669"/>
    </source>
</evidence>
<dbReference type="PANTHER" id="PTHR30073:SF5">
    <property type="entry name" value="ASPARTATE--AMMONIA LIGASE"/>
    <property type="match status" value="1"/>
</dbReference>